<reference evidence="1 2" key="2">
    <citation type="journal article" date="2010" name="Nucleic Acids Res.">
        <title>BeetleBase in 2010: revisions to provide comprehensive genomic information for Tribolium castaneum.</title>
        <authorList>
            <person name="Kim H.S."/>
            <person name="Murphy T."/>
            <person name="Xia J."/>
            <person name="Caragea D."/>
            <person name="Park Y."/>
            <person name="Beeman R.W."/>
            <person name="Lorenzen M.D."/>
            <person name="Butcher S."/>
            <person name="Manak J.R."/>
            <person name="Brown S.J."/>
        </authorList>
    </citation>
    <scope>GENOME REANNOTATION</scope>
    <source>
        <strain evidence="1 2">Georgia GA2</strain>
    </source>
</reference>
<organism evidence="1 2">
    <name type="scientific">Tribolium castaneum</name>
    <name type="common">Red flour beetle</name>
    <dbReference type="NCBI Taxonomy" id="7070"/>
    <lineage>
        <taxon>Eukaryota</taxon>
        <taxon>Metazoa</taxon>
        <taxon>Ecdysozoa</taxon>
        <taxon>Arthropoda</taxon>
        <taxon>Hexapoda</taxon>
        <taxon>Insecta</taxon>
        <taxon>Pterygota</taxon>
        <taxon>Neoptera</taxon>
        <taxon>Endopterygota</taxon>
        <taxon>Coleoptera</taxon>
        <taxon>Polyphaga</taxon>
        <taxon>Cucujiformia</taxon>
        <taxon>Tenebrionidae</taxon>
        <taxon>Tenebrionidae incertae sedis</taxon>
        <taxon>Tribolium</taxon>
    </lineage>
</organism>
<accession>A0A139WNF9</accession>
<name>A0A139WNF9_TRICA</name>
<sequence length="808" mass="91851">MNLNNDFVSIQGIVVNAEKNAGSLKKIKYRGGNESTILNIVAEFHKFFDSKSYIKDNKINETFENQLTEICIFLILNTELRQPINNSEFQHLINILPQISPCLLANVMMGLDLSPHFCKALLRFDLDIIEELLVEMIPCLKKSKPKTHIQNAQEYLKLIILKLSASNEGWSEGCEKLCDAGSQILLNLTGLHGDQVQDLKIDSVYQCMGLTIHNLLDLLLMCDDKNKLAPLVEKFIKTCCSIMMAVTLDVFCSWAEFQYEGEPLQSAIAGKSYLFINKYQKNPLAKELITMLGTIAQKPKTIDDLILQADVPTMISKINRVDVNQKQWFTALLNTQVLKCEKSIECIERWAHLCTVSDVTHLINMGVLSKDPRAKKLVIKCASTLDLNDLILVTIRHFHKNGIMSNFNEDLQQDLILFFNKIKNKSVDEVFCKELHLLLLQNPEQTLTYVFVECLKNSFYLTSLANAWPSLKEVLTIGDFGLNLLNTQINNNTPTEQTYKYYSELLNALISAEIFPIERIIGVVVLPLLENANKEANYQLLKNGLIILKDLQGHISVKQENEHLFKLIFEVMKNCRCTFLNFDSLKQEVVRQTVDIIEKCCDLRPCVSYVVKPNNCEDIFVSFYYKKVFESGSSSDLLKHFFPITFKKHAEIVAHLTKILPLCVTPEWMIISRSIIDLCGVEKSIELICDVTILLCEVKNSQKTETDETKCMLSALKYFLQNVGVVVKECIQPKVIHLSEDVSITRNICRMLKQIPDGNLKSEEGLSLANLLSDASLKTLKPDKKFARLVASINETHICKMLTQKILS</sequence>
<reference evidence="1 2" key="1">
    <citation type="journal article" date="2008" name="Nature">
        <title>The genome of the model beetle and pest Tribolium castaneum.</title>
        <authorList>
            <consortium name="Tribolium Genome Sequencing Consortium"/>
            <person name="Richards S."/>
            <person name="Gibbs R.A."/>
            <person name="Weinstock G.M."/>
            <person name="Brown S.J."/>
            <person name="Denell R."/>
            <person name="Beeman R.W."/>
            <person name="Gibbs R."/>
            <person name="Beeman R.W."/>
            <person name="Brown S.J."/>
            <person name="Bucher G."/>
            <person name="Friedrich M."/>
            <person name="Grimmelikhuijzen C.J."/>
            <person name="Klingler M."/>
            <person name="Lorenzen M."/>
            <person name="Richards S."/>
            <person name="Roth S."/>
            <person name="Schroder R."/>
            <person name="Tautz D."/>
            <person name="Zdobnov E.M."/>
            <person name="Muzny D."/>
            <person name="Gibbs R.A."/>
            <person name="Weinstock G.M."/>
            <person name="Attaway T."/>
            <person name="Bell S."/>
            <person name="Buhay C.J."/>
            <person name="Chandrabose M.N."/>
            <person name="Chavez D."/>
            <person name="Clerk-Blankenburg K.P."/>
            <person name="Cree A."/>
            <person name="Dao M."/>
            <person name="Davis C."/>
            <person name="Chacko J."/>
            <person name="Dinh H."/>
            <person name="Dugan-Rocha S."/>
            <person name="Fowler G."/>
            <person name="Garner T.T."/>
            <person name="Garnes J."/>
            <person name="Gnirke A."/>
            <person name="Hawes A."/>
            <person name="Hernandez J."/>
            <person name="Hines S."/>
            <person name="Holder M."/>
            <person name="Hume J."/>
            <person name="Jhangiani S.N."/>
            <person name="Joshi V."/>
            <person name="Khan Z.M."/>
            <person name="Jackson L."/>
            <person name="Kovar C."/>
            <person name="Kowis A."/>
            <person name="Lee S."/>
            <person name="Lewis L.R."/>
            <person name="Margolis J."/>
            <person name="Morgan M."/>
            <person name="Nazareth L.V."/>
            <person name="Nguyen N."/>
            <person name="Okwuonu G."/>
            <person name="Parker D."/>
            <person name="Richards S."/>
            <person name="Ruiz S.J."/>
            <person name="Santibanez J."/>
            <person name="Savard J."/>
            <person name="Scherer S.E."/>
            <person name="Schneider B."/>
            <person name="Sodergren E."/>
            <person name="Tautz D."/>
            <person name="Vattahil S."/>
            <person name="Villasana D."/>
            <person name="White C.S."/>
            <person name="Wright R."/>
            <person name="Park Y."/>
            <person name="Beeman R.W."/>
            <person name="Lord J."/>
            <person name="Oppert B."/>
            <person name="Lorenzen M."/>
            <person name="Brown S."/>
            <person name="Wang L."/>
            <person name="Savard J."/>
            <person name="Tautz D."/>
            <person name="Richards S."/>
            <person name="Weinstock G."/>
            <person name="Gibbs R.A."/>
            <person name="Liu Y."/>
            <person name="Worley K."/>
            <person name="Weinstock G."/>
            <person name="Elsik C.G."/>
            <person name="Reese J.T."/>
            <person name="Elhaik E."/>
            <person name="Landan G."/>
            <person name="Graur D."/>
            <person name="Arensburger P."/>
            <person name="Atkinson P."/>
            <person name="Beeman R.W."/>
            <person name="Beidler J."/>
            <person name="Brown S.J."/>
            <person name="Demuth J.P."/>
            <person name="Drury D.W."/>
            <person name="Du Y.Z."/>
            <person name="Fujiwara H."/>
            <person name="Lorenzen M."/>
            <person name="Maselli V."/>
            <person name="Osanai M."/>
            <person name="Park Y."/>
            <person name="Robertson H.M."/>
            <person name="Tu Z."/>
            <person name="Wang J.J."/>
            <person name="Wang S."/>
            <person name="Richards S."/>
            <person name="Song H."/>
            <person name="Zhang L."/>
            <person name="Sodergren E."/>
            <person name="Werner D."/>
            <person name="Stanke M."/>
            <person name="Morgenstern B."/>
            <person name="Solovyev V."/>
            <person name="Kosarev P."/>
            <person name="Brown G."/>
            <person name="Chen H.C."/>
            <person name="Ermolaeva O."/>
            <person name="Hlavina W."/>
            <person name="Kapustin Y."/>
            <person name="Kiryutin B."/>
            <person name="Kitts P."/>
            <person name="Maglott D."/>
            <person name="Pruitt K."/>
            <person name="Sapojnikov V."/>
            <person name="Souvorov A."/>
            <person name="Mackey A.J."/>
            <person name="Waterhouse R.M."/>
            <person name="Wyder S."/>
            <person name="Zdobnov E.M."/>
            <person name="Zdobnov E.M."/>
            <person name="Wyder S."/>
            <person name="Kriventseva E.V."/>
            <person name="Kadowaki T."/>
            <person name="Bork P."/>
            <person name="Aranda M."/>
            <person name="Bao R."/>
            <person name="Beermann A."/>
            <person name="Berns N."/>
            <person name="Bolognesi R."/>
            <person name="Bonneton F."/>
            <person name="Bopp D."/>
            <person name="Brown S.J."/>
            <person name="Bucher G."/>
            <person name="Butts T."/>
            <person name="Chaumot A."/>
            <person name="Denell R.E."/>
            <person name="Ferrier D.E."/>
            <person name="Friedrich M."/>
            <person name="Gordon C.M."/>
            <person name="Jindra M."/>
            <person name="Klingler M."/>
            <person name="Lan Q."/>
            <person name="Lattorff H.M."/>
            <person name="Laudet V."/>
            <person name="von Levetsow C."/>
            <person name="Liu Z."/>
            <person name="Lutz R."/>
            <person name="Lynch J.A."/>
            <person name="da Fonseca R.N."/>
            <person name="Posnien N."/>
            <person name="Reuter R."/>
            <person name="Roth S."/>
            <person name="Savard J."/>
            <person name="Schinko J.B."/>
            <person name="Schmitt C."/>
            <person name="Schoppmeier M."/>
            <person name="Schroder R."/>
            <person name="Shippy T.D."/>
            <person name="Simonnet F."/>
            <person name="Marques-Souza H."/>
            <person name="Tautz D."/>
            <person name="Tomoyasu Y."/>
            <person name="Trauner J."/>
            <person name="Van der Zee M."/>
            <person name="Vervoort M."/>
            <person name="Wittkopp N."/>
            <person name="Wimmer E.A."/>
            <person name="Yang X."/>
            <person name="Jones A.K."/>
            <person name="Sattelle D.B."/>
            <person name="Ebert P.R."/>
            <person name="Nelson D."/>
            <person name="Scott J.G."/>
            <person name="Beeman R.W."/>
            <person name="Muthukrishnan S."/>
            <person name="Kramer K.J."/>
            <person name="Arakane Y."/>
            <person name="Beeman R.W."/>
            <person name="Zhu Q."/>
            <person name="Hogenkamp D."/>
            <person name="Dixit R."/>
            <person name="Oppert B."/>
            <person name="Jiang H."/>
            <person name="Zou Z."/>
            <person name="Marshall J."/>
            <person name="Elpidina E."/>
            <person name="Vinokurov K."/>
            <person name="Oppert C."/>
            <person name="Zou Z."/>
            <person name="Evans J."/>
            <person name="Lu Z."/>
            <person name="Zhao P."/>
            <person name="Sumathipala N."/>
            <person name="Altincicek B."/>
            <person name="Vilcinskas A."/>
            <person name="Williams M."/>
            <person name="Hultmark D."/>
            <person name="Hetru C."/>
            <person name="Jiang H."/>
            <person name="Grimmelikhuijzen C.J."/>
            <person name="Hauser F."/>
            <person name="Cazzamali G."/>
            <person name="Williamson M."/>
            <person name="Park Y."/>
            <person name="Li B."/>
            <person name="Tanaka Y."/>
            <person name="Predel R."/>
            <person name="Neupert S."/>
            <person name="Schachtner J."/>
            <person name="Verleyen P."/>
            <person name="Raible F."/>
            <person name="Bork P."/>
            <person name="Friedrich M."/>
            <person name="Walden K.K."/>
            <person name="Robertson H.M."/>
            <person name="Angeli S."/>
            <person name="Foret S."/>
            <person name="Bucher G."/>
            <person name="Schuetz S."/>
            <person name="Maleszka R."/>
            <person name="Wimmer E.A."/>
            <person name="Beeman R.W."/>
            <person name="Lorenzen M."/>
            <person name="Tomoyasu Y."/>
            <person name="Miller S.C."/>
            <person name="Grossmann D."/>
            <person name="Bucher G."/>
        </authorList>
    </citation>
    <scope>NUCLEOTIDE SEQUENCE [LARGE SCALE GENOMIC DNA]</scope>
    <source>
        <strain evidence="1 2">Georgia GA2</strain>
    </source>
</reference>
<dbReference type="EMBL" id="KQ971311">
    <property type="protein sequence ID" value="KYB29406.1"/>
    <property type="molecule type" value="Genomic_DNA"/>
</dbReference>
<keyword evidence="2" id="KW-1185">Reference proteome</keyword>
<gene>
    <name evidence="1" type="primary">AUGUSTUS-3.0.2_31969</name>
    <name evidence="1" type="ORF">TcasGA2_TC031969</name>
</gene>
<dbReference type="KEGG" id="tca:103315013"/>
<evidence type="ECO:0000313" key="2">
    <source>
        <dbReference type="Proteomes" id="UP000007266"/>
    </source>
</evidence>
<dbReference type="OMA" id="MKETEWL"/>
<proteinExistence type="predicted"/>
<dbReference type="AlphaFoldDB" id="A0A139WNF9"/>
<dbReference type="OrthoDB" id="6588253at2759"/>
<evidence type="ECO:0000313" key="1">
    <source>
        <dbReference type="EMBL" id="KYB29406.1"/>
    </source>
</evidence>
<protein>
    <submittedName>
        <fullName evidence="1">Uncharacterized protein</fullName>
    </submittedName>
</protein>
<dbReference type="Proteomes" id="UP000007266">
    <property type="component" value="Linkage group 2"/>
</dbReference>
<dbReference type="eggNOG" id="KOG0017">
    <property type="taxonomic scope" value="Eukaryota"/>
</dbReference>
<dbReference type="InParanoid" id="A0A139WNF9"/>
<dbReference type="STRING" id="7070.A0A139WNF9"/>